<dbReference type="FunCoup" id="L0AC52">
    <property type="interactions" value="62"/>
</dbReference>
<evidence type="ECO:0000313" key="8">
    <source>
        <dbReference type="Proteomes" id="UP000010469"/>
    </source>
</evidence>
<dbReference type="InterPro" id="IPR022309">
    <property type="entry name" value="Ribosomal_Se8/biogenesis_NSA2"/>
</dbReference>
<dbReference type="GO" id="GO:0005840">
    <property type="term" value="C:ribosome"/>
    <property type="evidence" value="ECO:0007669"/>
    <property type="project" value="UniProtKB-KW"/>
</dbReference>
<dbReference type="InParanoid" id="L0AC52"/>
<comment type="similarity">
    <text evidence="1 6">Belongs to the eukaryotic ribosomal protein eS8 family.</text>
</comment>
<dbReference type="OrthoDB" id="372305at2157"/>
<dbReference type="InterPro" id="IPR020919">
    <property type="entry name" value="Ribosomal_protein_eS8_arc"/>
</dbReference>
<organism evidence="7 8">
    <name type="scientific">Caldisphaera lagunensis (strain DSM 15908 / JCM 11604 / ANMR 0165 / IC-154)</name>
    <dbReference type="NCBI Taxonomy" id="1056495"/>
    <lineage>
        <taxon>Archaea</taxon>
        <taxon>Thermoproteota</taxon>
        <taxon>Thermoprotei</taxon>
        <taxon>Acidilobales</taxon>
        <taxon>Caldisphaeraceae</taxon>
        <taxon>Caldisphaera</taxon>
    </lineage>
</organism>
<dbReference type="Pfam" id="PF01201">
    <property type="entry name" value="Ribosomal_S8e"/>
    <property type="match status" value="1"/>
</dbReference>
<dbReference type="HAMAP" id="MF_00029">
    <property type="entry name" value="Ribosomal_eS8"/>
    <property type="match status" value="1"/>
</dbReference>
<dbReference type="Gene3D" id="2.40.10.310">
    <property type="match status" value="1"/>
</dbReference>
<evidence type="ECO:0000256" key="4">
    <source>
        <dbReference type="ARBA" id="ARBA00023274"/>
    </source>
</evidence>
<dbReference type="AlphaFoldDB" id="L0AC52"/>
<evidence type="ECO:0000313" key="7">
    <source>
        <dbReference type="EMBL" id="AFZ70605.1"/>
    </source>
</evidence>
<evidence type="ECO:0000256" key="1">
    <source>
        <dbReference type="ARBA" id="ARBA00005257"/>
    </source>
</evidence>
<dbReference type="eggNOG" id="arCOG04154">
    <property type="taxonomic scope" value="Archaea"/>
</dbReference>
<dbReference type="GO" id="GO:0006412">
    <property type="term" value="P:translation"/>
    <property type="evidence" value="ECO:0007669"/>
    <property type="project" value="UniProtKB-UniRule"/>
</dbReference>
<evidence type="ECO:0000256" key="6">
    <source>
        <dbReference type="HAMAP-Rule" id="MF_00029"/>
    </source>
</evidence>
<keyword evidence="4 6" id="KW-0687">Ribonucleoprotein</keyword>
<dbReference type="PROSITE" id="PS01193">
    <property type="entry name" value="RIBOSOMAL_S8E"/>
    <property type="match status" value="1"/>
</dbReference>
<dbReference type="GeneID" id="14212125"/>
<evidence type="ECO:0000256" key="2">
    <source>
        <dbReference type="ARBA" id="ARBA00011458"/>
    </source>
</evidence>
<dbReference type="GO" id="GO:0003735">
    <property type="term" value="F:structural constituent of ribosome"/>
    <property type="evidence" value="ECO:0007669"/>
    <property type="project" value="InterPro"/>
</dbReference>
<name>L0AC52_CALLD</name>
<dbReference type="HOGENOM" id="CLU_080597_2_1_2"/>
<dbReference type="GO" id="GO:1990904">
    <property type="term" value="C:ribonucleoprotein complex"/>
    <property type="evidence" value="ECO:0007669"/>
    <property type="project" value="UniProtKB-KW"/>
</dbReference>
<evidence type="ECO:0000256" key="3">
    <source>
        <dbReference type="ARBA" id="ARBA00022980"/>
    </source>
</evidence>
<proteinExistence type="inferred from homology"/>
<reference evidence="8" key="1">
    <citation type="submission" date="2012-03" db="EMBL/GenBank/DDBJ databases">
        <title>Complete genome of Caldisphaera lagunensis DSM 15908.</title>
        <authorList>
            <person name="Lucas S."/>
            <person name="Copeland A."/>
            <person name="Lapidus A."/>
            <person name="Glavina del Rio T."/>
            <person name="Dalin E."/>
            <person name="Tice H."/>
            <person name="Bruce D."/>
            <person name="Goodwin L."/>
            <person name="Pitluck S."/>
            <person name="Peters L."/>
            <person name="Mikhailova N."/>
            <person name="Teshima H."/>
            <person name="Kyrpides N."/>
            <person name="Mavromatis K."/>
            <person name="Ivanova N."/>
            <person name="Brettin T."/>
            <person name="Detter J.C."/>
            <person name="Han C."/>
            <person name="Larimer F."/>
            <person name="Land M."/>
            <person name="Hauser L."/>
            <person name="Markowitz V."/>
            <person name="Cheng J.-F."/>
            <person name="Hugenholtz P."/>
            <person name="Woyke T."/>
            <person name="Wu D."/>
            <person name="Spring S."/>
            <person name="Schroeder M."/>
            <person name="Brambilla E."/>
            <person name="Klenk H.-P."/>
            <person name="Eisen J.A."/>
        </authorList>
    </citation>
    <scope>NUCLEOTIDE SEQUENCE [LARGE SCALE GENOMIC DNA]</scope>
    <source>
        <strain evidence="8">DSM 15908 / JCM 11604 / IC-154</strain>
    </source>
</reference>
<dbReference type="InterPro" id="IPR018283">
    <property type="entry name" value="Ribosomal_eS8_CS"/>
</dbReference>
<keyword evidence="8" id="KW-1185">Reference proteome</keyword>
<dbReference type="EMBL" id="CP003378">
    <property type="protein sequence ID" value="AFZ70605.1"/>
    <property type="molecule type" value="Genomic_DNA"/>
</dbReference>
<gene>
    <name evidence="6" type="primary">rps8e</name>
    <name evidence="7" type="ordered locus">Calag_0865</name>
</gene>
<comment type="subunit">
    <text evidence="2 6">Part of the 30S ribosomal subunit.</text>
</comment>
<sequence>MGVYQYRDIKKPSGGLRHLIHKRKRRYAMGEIFVPVVLQENDEKVIKRVMGGNAKVSLRKVSKAIVTDKNGKAKVTKILNVLSTPSNREYAKRNIITKGAIIQTSDGKARVTSRPGQDGIVNAVLID</sequence>
<dbReference type="KEGG" id="clg:Calag_0865"/>
<evidence type="ECO:0000256" key="5">
    <source>
        <dbReference type="ARBA" id="ARBA00035277"/>
    </source>
</evidence>
<dbReference type="InterPro" id="IPR001047">
    <property type="entry name" value="Ribosomal_eS8"/>
</dbReference>
<accession>L0AC52</accession>
<dbReference type="Proteomes" id="UP000010469">
    <property type="component" value="Chromosome"/>
</dbReference>
<dbReference type="CDD" id="cd11382">
    <property type="entry name" value="Ribosomal_S8e"/>
    <property type="match status" value="1"/>
</dbReference>
<dbReference type="NCBIfam" id="TIGR00307">
    <property type="entry name" value="eS8"/>
    <property type="match status" value="1"/>
</dbReference>
<protein>
    <recommendedName>
        <fullName evidence="5 6">Small ribosomal subunit protein eS8</fullName>
    </recommendedName>
</protein>
<dbReference type="STRING" id="1056495.Calag_0865"/>
<keyword evidence="3 6" id="KW-0689">Ribosomal protein</keyword>
<dbReference type="RefSeq" id="WP_015232502.1">
    <property type="nucleotide sequence ID" value="NC_019791.1"/>
</dbReference>